<feature type="transmembrane region" description="Helical" evidence="1">
    <location>
        <begin position="75"/>
        <end position="94"/>
    </location>
</feature>
<keyword evidence="3" id="KW-1185">Reference proteome</keyword>
<feature type="transmembrane region" description="Helical" evidence="1">
    <location>
        <begin position="106"/>
        <end position="133"/>
    </location>
</feature>
<accession>A0A7J7JLW9</accession>
<protein>
    <submittedName>
        <fullName evidence="2">Uncharacterized protein</fullName>
    </submittedName>
</protein>
<sequence>MQYHSIHIYSSYVVTKMATQFTAAPQSVNSNADWSTSVLSPMTEKEEQNGHFTSQSRIEFYSSNAETYDEDMKKYSFMLVAILDSISLSAINTIRMPSNKKAITSNFLDAVFIVLADSLIIVLCHISECYAMFIPKLVGPMSLHIHYIICWKTTFDSGCWVYYGQSCGFRGSRLISIVSNRAVLCTPLYNLSHY</sequence>
<gene>
    <name evidence="2" type="ORF">EB796_015317</name>
</gene>
<keyword evidence="1" id="KW-1133">Transmembrane helix</keyword>
<name>A0A7J7JLW9_BUGNE</name>
<proteinExistence type="predicted"/>
<keyword evidence="1" id="KW-0472">Membrane</keyword>
<dbReference type="EMBL" id="VXIV02002291">
    <property type="protein sequence ID" value="KAF6026378.1"/>
    <property type="molecule type" value="Genomic_DNA"/>
</dbReference>
<evidence type="ECO:0000256" key="1">
    <source>
        <dbReference type="SAM" id="Phobius"/>
    </source>
</evidence>
<dbReference type="AlphaFoldDB" id="A0A7J7JLW9"/>
<dbReference type="Proteomes" id="UP000593567">
    <property type="component" value="Unassembled WGS sequence"/>
</dbReference>
<reference evidence="2" key="1">
    <citation type="submission" date="2020-06" db="EMBL/GenBank/DDBJ databases">
        <title>Draft genome of Bugula neritina, a colonial animal packing powerful symbionts and potential medicines.</title>
        <authorList>
            <person name="Rayko M."/>
        </authorList>
    </citation>
    <scope>NUCLEOTIDE SEQUENCE [LARGE SCALE GENOMIC DNA]</scope>
    <source>
        <strain evidence="2">Kwan_BN1</strain>
    </source>
</reference>
<evidence type="ECO:0000313" key="3">
    <source>
        <dbReference type="Proteomes" id="UP000593567"/>
    </source>
</evidence>
<comment type="caution">
    <text evidence="2">The sequence shown here is derived from an EMBL/GenBank/DDBJ whole genome shotgun (WGS) entry which is preliminary data.</text>
</comment>
<keyword evidence="1" id="KW-0812">Transmembrane</keyword>
<organism evidence="2 3">
    <name type="scientific">Bugula neritina</name>
    <name type="common">Brown bryozoan</name>
    <name type="synonym">Sertularia neritina</name>
    <dbReference type="NCBI Taxonomy" id="10212"/>
    <lineage>
        <taxon>Eukaryota</taxon>
        <taxon>Metazoa</taxon>
        <taxon>Spiralia</taxon>
        <taxon>Lophotrochozoa</taxon>
        <taxon>Bryozoa</taxon>
        <taxon>Gymnolaemata</taxon>
        <taxon>Cheilostomatida</taxon>
        <taxon>Flustrina</taxon>
        <taxon>Buguloidea</taxon>
        <taxon>Bugulidae</taxon>
        <taxon>Bugula</taxon>
    </lineage>
</organism>
<evidence type="ECO:0000313" key="2">
    <source>
        <dbReference type="EMBL" id="KAF6026378.1"/>
    </source>
</evidence>